<accession>A0A098VVT2</accession>
<sequence length="101" mass="11393">MENAKDKFVSAMAFILILSNPDSCLYHVFVSQLESMICLFVSLMLDYELISLSSEPAIDDLERSKVRSADGFFIALCCEAAHRPFGNISGTRRDFEWPPSH</sequence>
<name>A0A098VVT2_9MICR</name>
<dbReference type="GeneID" id="25258086"/>
<proteinExistence type="predicted"/>
<dbReference type="EMBL" id="JMKJ01000018">
    <property type="protein sequence ID" value="KGG53030.1"/>
    <property type="molecule type" value="Genomic_DNA"/>
</dbReference>
<organism evidence="1 2">
    <name type="scientific">Mitosporidium daphniae</name>
    <dbReference type="NCBI Taxonomy" id="1485682"/>
    <lineage>
        <taxon>Eukaryota</taxon>
        <taxon>Fungi</taxon>
        <taxon>Fungi incertae sedis</taxon>
        <taxon>Microsporidia</taxon>
        <taxon>Mitosporidium</taxon>
    </lineage>
</organism>
<comment type="caution">
    <text evidence="1">The sequence shown here is derived from an EMBL/GenBank/DDBJ whole genome shotgun (WGS) entry which is preliminary data.</text>
</comment>
<dbReference type="VEuPathDB" id="MicrosporidiaDB:DI09_116p60"/>
<dbReference type="Proteomes" id="UP000029725">
    <property type="component" value="Unassembled WGS sequence"/>
</dbReference>
<gene>
    <name evidence="1" type="ORF">DI09_116p60</name>
</gene>
<dbReference type="RefSeq" id="XP_013239466.1">
    <property type="nucleotide sequence ID" value="XM_013384012.1"/>
</dbReference>
<keyword evidence="2" id="KW-1185">Reference proteome</keyword>
<dbReference type="AlphaFoldDB" id="A0A098VVT2"/>
<evidence type="ECO:0000313" key="1">
    <source>
        <dbReference type="EMBL" id="KGG53030.1"/>
    </source>
</evidence>
<evidence type="ECO:0000313" key="2">
    <source>
        <dbReference type="Proteomes" id="UP000029725"/>
    </source>
</evidence>
<reference evidence="1 2" key="1">
    <citation type="submission" date="2014-04" db="EMBL/GenBank/DDBJ databases">
        <title>A new species of microsporidia sheds light on the evolution of extreme parasitism.</title>
        <authorList>
            <person name="Haag K.L."/>
            <person name="James T.Y."/>
            <person name="Larsson R."/>
            <person name="Schaer T.M."/>
            <person name="Refardt D."/>
            <person name="Pombert J.-F."/>
            <person name="Ebert D."/>
        </authorList>
    </citation>
    <scope>NUCLEOTIDE SEQUENCE [LARGE SCALE GENOMIC DNA]</scope>
    <source>
        <strain evidence="1 2">UGP3</strain>
        <tissue evidence="1">Spores</tissue>
    </source>
</reference>
<dbReference type="HOGENOM" id="CLU_2292344_0_0_1"/>
<protein>
    <submittedName>
        <fullName evidence="1">Uncharacterized protein</fullName>
    </submittedName>
</protein>